<dbReference type="AlphaFoldDB" id="A0A1H8M8M8"/>
<evidence type="ECO:0000313" key="1">
    <source>
        <dbReference type="EMBL" id="SEO13654.1"/>
    </source>
</evidence>
<proteinExistence type="predicted"/>
<dbReference type="RefSeq" id="WP_091212619.1">
    <property type="nucleotide sequence ID" value="NZ_FOCL01000005.1"/>
</dbReference>
<dbReference type="SUPFAM" id="SSF54593">
    <property type="entry name" value="Glyoxalase/Bleomycin resistance protein/Dihydroxybiphenyl dioxygenase"/>
    <property type="match status" value="1"/>
</dbReference>
<sequence length="117" mass="13688">MEFLSLEPFVPSGSNFEGSKQLFQELGFKINWDSGDYIGFQKDSCRFILQRYDQPSFAQNFMLSVKVSDVTTFRQMVIDKQLPQRFKIRIGEISQEPYGKEFNIIDIAGVCWHFVEQ</sequence>
<name>A0A1H8M8M8_9SPHI</name>
<dbReference type="STRING" id="551995.SAMN05192574_105441"/>
<dbReference type="InterPro" id="IPR029068">
    <property type="entry name" value="Glyas_Bleomycin-R_OHBP_Dase"/>
</dbReference>
<dbReference type="Gene3D" id="3.10.180.10">
    <property type="entry name" value="2,3-Dihydroxybiphenyl 1,2-Dioxygenase, domain 1"/>
    <property type="match status" value="1"/>
</dbReference>
<dbReference type="OrthoDB" id="674527at2"/>
<reference evidence="2" key="1">
    <citation type="submission" date="2016-10" db="EMBL/GenBank/DDBJ databases">
        <authorList>
            <person name="Varghese N."/>
            <person name="Submissions S."/>
        </authorList>
    </citation>
    <scope>NUCLEOTIDE SEQUENCE [LARGE SCALE GENOMIC DNA]</scope>
    <source>
        <strain evidence="2">Gh-48</strain>
    </source>
</reference>
<dbReference type="EMBL" id="FOCL01000005">
    <property type="protein sequence ID" value="SEO13654.1"/>
    <property type="molecule type" value="Genomic_DNA"/>
</dbReference>
<accession>A0A1H8M8M8</accession>
<protein>
    <recommendedName>
        <fullName evidence="3">VOC domain-containing protein</fullName>
    </recommendedName>
</protein>
<evidence type="ECO:0000313" key="2">
    <source>
        <dbReference type="Proteomes" id="UP000198942"/>
    </source>
</evidence>
<organism evidence="1 2">
    <name type="scientific">Mucilaginibacter gossypiicola</name>
    <dbReference type="NCBI Taxonomy" id="551995"/>
    <lineage>
        <taxon>Bacteria</taxon>
        <taxon>Pseudomonadati</taxon>
        <taxon>Bacteroidota</taxon>
        <taxon>Sphingobacteriia</taxon>
        <taxon>Sphingobacteriales</taxon>
        <taxon>Sphingobacteriaceae</taxon>
        <taxon>Mucilaginibacter</taxon>
    </lineage>
</organism>
<gene>
    <name evidence="1" type="ORF">SAMN05192574_105441</name>
</gene>
<keyword evidence="2" id="KW-1185">Reference proteome</keyword>
<evidence type="ECO:0008006" key="3">
    <source>
        <dbReference type="Google" id="ProtNLM"/>
    </source>
</evidence>
<dbReference type="Proteomes" id="UP000198942">
    <property type="component" value="Unassembled WGS sequence"/>
</dbReference>